<dbReference type="HOGENOM" id="CLU_023205_0_0_1"/>
<reference evidence="7" key="1">
    <citation type="submission" date="2011-03" db="EMBL/GenBank/DDBJ databases">
        <title>The genome sequence of Vavraia culicis strain floridensis.</title>
        <authorList>
            <consortium name="The Broad Institute Genome Sequencing Platform"/>
            <person name="Cuomo C."/>
            <person name="Becnel J."/>
            <person name="Sanscrainte N."/>
            <person name="Young S.K."/>
            <person name="Zeng Q."/>
            <person name="Gargeya S."/>
            <person name="Fitzgerald M."/>
            <person name="Haas B."/>
            <person name="Abouelleil A."/>
            <person name="Alvarado L."/>
            <person name="Arachchi H.M."/>
            <person name="Berlin A."/>
            <person name="Chapman S.B."/>
            <person name="Gearin G."/>
            <person name="Goldberg J."/>
            <person name="Griggs A."/>
            <person name="Gujja S."/>
            <person name="Hansen M."/>
            <person name="Heiman D."/>
            <person name="Howarth C."/>
            <person name="Larimer J."/>
            <person name="Lui A."/>
            <person name="MacDonald P.J.P."/>
            <person name="McCowen C."/>
            <person name="Montmayeur A."/>
            <person name="Murphy C."/>
            <person name="Neiman D."/>
            <person name="Pearson M."/>
            <person name="Priest M."/>
            <person name="Roberts A."/>
            <person name="Saif S."/>
            <person name="Shea T."/>
            <person name="Sisk P."/>
            <person name="Stolte C."/>
            <person name="Sykes S."/>
            <person name="Wortman J."/>
            <person name="Nusbaum C."/>
            <person name="Birren B."/>
        </authorList>
    </citation>
    <scope>NUCLEOTIDE SEQUENCE [LARGE SCALE GENOMIC DNA]</scope>
    <source>
        <strain evidence="7">floridensis</strain>
    </source>
</reference>
<dbReference type="InterPro" id="IPR023210">
    <property type="entry name" value="NADP_OxRdtase_dom"/>
</dbReference>
<feature type="domain" description="NADP-dependent oxidoreductase" evidence="5">
    <location>
        <begin position="226"/>
        <end position="286"/>
    </location>
</feature>
<accession>L2GTZ1</accession>
<dbReference type="SUPFAM" id="SSF51430">
    <property type="entry name" value="NAD(P)-linked oxidoreductase"/>
    <property type="match status" value="1"/>
</dbReference>
<sequence>MTDKIVKSYPLNNEEQIPAIGFGTWQLLGKDSIRTMIQAAIQEGYRHFDLAHIYGNEKDIGEAMSEVLKKEIVTRDELFITSKIWNTYHDNVDLAIETTLKNLRLDYLDLYLVHWPVSAKPDRNFEEITGEDKKVVLKEFNLKKLWGDMERLVETGKTRSIGVCNFGRKNMECLLSFCKIQPVCLQIEMHPFLRQTNLLKLCEMNNIVITAYSSLRCIPDINQGKGKAITDIARKYNCSVASVIINYLLDKNVVVINKTSKPERLGDNMKKIKLSENDIKEIDEIKEEKRYVDPTQFGEARFD</sequence>
<proteinExistence type="predicted"/>
<dbReference type="Pfam" id="PF00248">
    <property type="entry name" value="Aldo_ket_red"/>
    <property type="match status" value="2"/>
</dbReference>
<dbReference type="EMBL" id="GL877424">
    <property type="protein sequence ID" value="ELA47136.1"/>
    <property type="molecule type" value="Genomic_DNA"/>
</dbReference>
<dbReference type="PRINTS" id="PR00069">
    <property type="entry name" value="ALDKETRDTASE"/>
</dbReference>
<dbReference type="OrthoDB" id="416253at2759"/>
<dbReference type="Gene3D" id="3.20.20.100">
    <property type="entry name" value="NADP-dependent oxidoreductase domain"/>
    <property type="match status" value="1"/>
</dbReference>
<evidence type="ECO:0000259" key="5">
    <source>
        <dbReference type="Pfam" id="PF00248"/>
    </source>
</evidence>
<protein>
    <recommendedName>
        <fullName evidence="5">NADP-dependent oxidoreductase domain-containing protein</fullName>
    </recommendedName>
</protein>
<dbReference type="AlphaFoldDB" id="L2GTZ1"/>
<dbReference type="FunFam" id="3.20.20.100:FF:000002">
    <property type="entry name" value="2,5-diketo-D-gluconic acid reductase A"/>
    <property type="match status" value="1"/>
</dbReference>
<dbReference type="InterPro" id="IPR020471">
    <property type="entry name" value="AKR"/>
</dbReference>
<organism evidence="6 7">
    <name type="scientific">Vavraia culicis (isolate floridensis)</name>
    <name type="common">Microsporidian parasite</name>
    <dbReference type="NCBI Taxonomy" id="948595"/>
    <lineage>
        <taxon>Eukaryota</taxon>
        <taxon>Fungi</taxon>
        <taxon>Fungi incertae sedis</taxon>
        <taxon>Microsporidia</taxon>
        <taxon>Pleistophoridae</taxon>
        <taxon>Vavraia</taxon>
    </lineage>
</organism>
<dbReference type="CDD" id="cd19071">
    <property type="entry name" value="AKR_AKR1-5-like"/>
    <property type="match status" value="1"/>
</dbReference>
<feature type="binding site" evidence="3">
    <location>
        <position position="114"/>
    </location>
    <ligand>
        <name>substrate</name>
    </ligand>
</feature>
<evidence type="ECO:0000313" key="6">
    <source>
        <dbReference type="EMBL" id="ELA47136.1"/>
    </source>
</evidence>
<feature type="active site" description="Proton donor" evidence="2">
    <location>
        <position position="54"/>
    </location>
</feature>
<dbReference type="PROSITE" id="PS00062">
    <property type="entry name" value="ALDOKETO_REDUCTASE_2"/>
    <property type="match status" value="1"/>
</dbReference>
<dbReference type="GeneID" id="19879287"/>
<dbReference type="OMA" id="RCIPDIN"/>
<evidence type="ECO:0000256" key="2">
    <source>
        <dbReference type="PIRSR" id="PIRSR000097-1"/>
    </source>
</evidence>
<feature type="domain" description="NADP-dependent oxidoreductase" evidence="5">
    <location>
        <begin position="19"/>
        <end position="215"/>
    </location>
</feature>
<dbReference type="GO" id="GO:0016616">
    <property type="term" value="F:oxidoreductase activity, acting on the CH-OH group of donors, NAD or NADP as acceptor"/>
    <property type="evidence" value="ECO:0007669"/>
    <property type="project" value="UniProtKB-ARBA"/>
</dbReference>
<dbReference type="PROSITE" id="PS00798">
    <property type="entry name" value="ALDOKETO_REDUCTASE_1"/>
    <property type="match status" value="1"/>
</dbReference>
<dbReference type="Proteomes" id="UP000011081">
    <property type="component" value="Unassembled WGS sequence"/>
</dbReference>
<keyword evidence="7" id="KW-1185">Reference proteome</keyword>
<keyword evidence="1" id="KW-0560">Oxidoreductase</keyword>
<dbReference type="InterPro" id="IPR036812">
    <property type="entry name" value="NAD(P)_OxRdtase_dom_sf"/>
</dbReference>
<dbReference type="FunCoup" id="L2GTZ1">
    <property type="interactions" value="84"/>
</dbReference>
<evidence type="ECO:0000256" key="4">
    <source>
        <dbReference type="PIRSR" id="PIRSR000097-3"/>
    </source>
</evidence>
<dbReference type="PANTHER" id="PTHR11732">
    <property type="entry name" value="ALDO/KETO REDUCTASE"/>
    <property type="match status" value="1"/>
</dbReference>
<evidence type="ECO:0000256" key="3">
    <source>
        <dbReference type="PIRSR" id="PIRSR000097-2"/>
    </source>
</evidence>
<dbReference type="RefSeq" id="XP_008074427.1">
    <property type="nucleotide sequence ID" value="XM_008076236.1"/>
</dbReference>
<name>L2GTZ1_VAVCU</name>
<dbReference type="VEuPathDB" id="MicrosporidiaDB:VCUG_01409"/>
<feature type="site" description="Lowers pKa of active site Tyr" evidence="4">
    <location>
        <position position="83"/>
    </location>
</feature>
<evidence type="ECO:0000313" key="7">
    <source>
        <dbReference type="Proteomes" id="UP000011081"/>
    </source>
</evidence>
<dbReference type="InterPro" id="IPR018170">
    <property type="entry name" value="Aldo/ket_reductase_CS"/>
</dbReference>
<dbReference type="STRING" id="948595.L2GTZ1"/>
<gene>
    <name evidence="6" type="ORF">VCUG_01409</name>
</gene>
<dbReference type="InParanoid" id="L2GTZ1"/>
<evidence type="ECO:0000256" key="1">
    <source>
        <dbReference type="ARBA" id="ARBA00023002"/>
    </source>
</evidence>
<dbReference type="PIRSF" id="PIRSF000097">
    <property type="entry name" value="AKR"/>
    <property type="match status" value="1"/>
</dbReference>